<keyword evidence="3 7" id="KW-0813">Transport</keyword>
<evidence type="ECO:0000256" key="7">
    <source>
        <dbReference type="RuleBase" id="RU000477"/>
    </source>
</evidence>
<keyword evidence="10" id="KW-1185">Reference proteome</keyword>
<reference evidence="9" key="1">
    <citation type="journal article" date="2021" name="Open Biol.">
        <title>Shared evolutionary footprints suggest mitochondrial oxidative damage underlies multiple complex I losses in fungi.</title>
        <authorList>
            <person name="Schikora-Tamarit M.A."/>
            <person name="Marcet-Houben M."/>
            <person name="Nosek J."/>
            <person name="Gabaldon T."/>
        </authorList>
    </citation>
    <scope>NUCLEOTIDE SEQUENCE</scope>
    <source>
        <strain evidence="9">CBS2887</strain>
    </source>
</reference>
<feature type="transmembrane region" description="Helical" evidence="8">
    <location>
        <begin position="114"/>
        <end position="134"/>
    </location>
</feature>
<evidence type="ECO:0008006" key="11">
    <source>
        <dbReference type="Google" id="ProtNLM"/>
    </source>
</evidence>
<feature type="transmembrane region" description="Helical" evidence="8">
    <location>
        <begin position="296"/>
        <end position="315"/>
    </location>
</feature>
<keyword evidence="6 8" id="KW-0472">Membrane</keyword>
<dbReference type="PRINTS" id="PR00783">
    <property type="entry name" value="MINTRINSICP"/>
</dbReference>
<keyword evidence="5 8" id="KW-1133">Transmembrane helix</keyword>
<dbReference type="GO" id="GO:0015250">
    <property type="term" value="F:water channel activity"/>
    <property type="evidence" value="ECO:0007669"/>
    <property type="project" value="TreeGrafter"/>
</dbReference>
<dbReference type="NCBIfam" id="TIGR00861">
    <property type="entry name" value="MIP"/>
    <property type="match status" value="1"/>
</dbReference>
<dbReference type="Proteomes" id="UP000774326">
    <property type="component" value="Unassembled WGS sequence"/>
</dbReference>
<proteinExistence type="inferred from homology"/>
<dbReference type="PROSITE" id="PS00221">
    <property type="entry name" value="MIP"/>
    <property type="match status" value="1"/>
</dbReference>
<comment type="subcellular location">
    <subcellularLocation>
        <location evidence="1">Membrane</location>
        <topology evidence="1">Multi-pass membrane protein</topology>
    </subcellularLocation>
</comment>
<comment type="caution">
    <text evidence="9">The sequence shown here is derived from an EMBL/GenBank/DDBJ whole genome shotgun (WGS) entry which is preliminary data.</text>
</comment>
<dbReference type="PANTHER" id="PTHR43829:SF9">
    <property type="entry name" value="AQUAPORIN-9"/>
    <property type="match status" value="1"/>
</dbReference>
<dbReference type="Pfam" id="PF00230">
    <property type="entry name" value="MIP"/>
    <property type="match status" value="1"/>
</dbReference>
<feature type="transmembrane region" description="Helical" evidence="8">
    <location>
        <begin position="155"/>
        <end position="177"/>
    </location>
</feature>
<reference evidence="9" key="2">
    <citation type="submission" date="2021-01" db="EMBL/GenBank/DDBJ databases">
        <authorList>
            <person name="Schikora-Tamarit M.A."/>
        </authorList>
    </citation>
    <scope>NUCLEOTIDE SEQUENCE</scope>
    <source>
        <strain evidence="9">CBS2887</strain>
    </source>
</reference>
<dbReference type="InterPro" id="IPR050363">
    <property type="entry name" value="MIP/Aquaporin"/>
</dbReference>
<dbReference type="PANTHER" id="PTHR43829">
    <property type="entry name" value="AQUAPORIN OR AQUAGLYCEROPORIN RELATED"/>
    <property type="match status" value="1"/>
</dbReference>
<dbReference type="InterPro" id="IPR000425">
    <property type="entry name" value="MIP"/>
</dbReference>
<evidence type="ECO:0000313" key="9">
    <source>
        <dbReference type="EMBL" id="KAH3682682.1"/>
    </source>
</evidence>
<dbReference type="InterPro" id="IPR023271">
    <property type="entry name" value="Aquaporin-like"/>
</dbReference>
<keyword evidence="4 7" id="KW-0812">Transmembrane</keyword>
<feature type="transmembrane region" description="Helical" evidence="8">
    <location>
        <begin position="244"/>
        <end position="262"/>
    </location>
</feature>
<evidence type="ECO:0000256" key="5">
    <source>
        <dbReference type="ARBA" id="ARBA00022989"/>
    </source>
</evidence>
<name>A0A9P8Q1Z9_WICPI</name>
<gene>
    <name evidence="9" type="ORF">WICPIJ_006345</name>
</gene>
<evidence type="ECO:0000256" key="3">
    <source>
        <dbReference type="ARBA" id="ARBA00022448"/>
    </source>
</evidence>
<accession>A0A9P8Q1Z9</accession>
<dbReference type="Gene3D" id="1.20.1080.10">
    <property type="entry name" value="Glycerol uptake facilitator protein"/>
    <property type="match status" value="1"/>
</dbReference>
<comment type="similarity">
    <text evidence="2 7">Belongs to the MIP/aquaporin (TC 1.A.8) family.</text>
</comment>
<sequence length="386" mass="42439">MLKKTYSPKDAMSDQQYMKPEILHNEDLEEISKEYVDNPRYVAPTSGLETAATNKPYPVHGAPKFYNILNRTRHAFREYLAEFIGTLILVMFGDGVVAQVTLSDGKSGNYTTIAMTWATAVFLGYEASAGISGGHLNPAVTLSAVVFRGFPLKKLPGYVAAQWLGGFCGALIVYGTYYQSFNDFEGGTQRTVIGDTATAGIFCTFPQPFLSTKGQVTSEVVSTALLQFGIFSMTDPCNSSLGPAFPFGLWILIFGIGAGFGYQTGYAINLARDFAPRVAAAVVGYPSEMFTAYHHYFWVPLCCPLFGALFGAFLYDVFVYQGDDSPLNQADWGLDQFKKNFKDWDLRPDFGTSQIARMERIRDQTKYEEEAYKQAAAAGQTSGSPV</sequence>
<evidence type="ECO:0000256" key="2">
    <source>
        <dbReference type="ARBA" id="ARBA00006175"/>
    </source>
</evidence>
<evidence type="ECO:0000256" key="8">
    <source>
        <dbReference type="SAM" id="Phobius"/>
    </source>
</evidence>
<dbReference type="EMBL" id="JAEUBG010003508">
    <property type="protein sequence ID" value="KAH3682682.1"/>
    <property type="molecule type" value="Genomic_DNA"/>
</dbReference>
<dbReference type="GO" id="GO:0015254">
    <property type="term" value="F:glycerol channel activity"/>
    <property type="evidence" value="ECO:0007669"/>
    <property type="project" value="TreeGrafter"/>
</dbReference>
<dbReference type="AlphaFoldDB" id="A0A9P8Q1Z9"/>
<evidence type="ECO:0000256" key="1">
    <source>
        <dbReference type="ARBA" id="ARBA00004141"/>
    </source>
</evidence>
<dbReference type="SUPFAM" id="SSF81338">
    <property type="entry name" value="Aquaporin-like"/>
    <property type="match status" value="1"/>
</dbReference>
<feature type="transmembrane region" description="Helical" evidence="8">
    <location>
        <begin position="79"/>
        <end position="102"/>
    </location>
</feature>
<evidence type="ECO:0000256" key="4">
    <source>
        <dbReference type="ARBA" id="ARBA00022692"/>
    </source>
</evidence>
<organism evidence="9 10">
    <name type="scientific">Wickerhamomyces pijperi</name>
    <name type="common">Yeast</name>
    <name type="synonym">Pichia pijperi</name>
    <dbReference type="NCBI Taxonomy" id="599730"/>
    <lineage>
        <taxon>Eukaryota</taxon>
        <taxon>Fungi</taxon>
        <taxon>Dikarya</taxon>
        <taxon>Ascomycota</taxon>
        <taxon>Saccharomycotina</taxon>
        <taxon>Saccharomycetes</taxon>
        <taxon>Phaffomycetales</taxon>
        <taxon>Wickerhamomycetaceae</taxon>
        <taxon>Wickerhamomyces</taxon>
    </lineage>
</organism>
<dbReference type="CDD" id="cd00333">
    <property type="entry name" value="MIP"/>
    <property type="match status" value="1"/>
</dbReference>
<evidence type="ECO:0000256" key="6">
    <source>
        <dbReference type="ARBA" id="ARBA00023136"/>
    </source>
</evidence>
<dbReference type="OrthoDB" id="3222at2759"/>
<protein>
    <recommendedName>
        <fullName evidence="11">Aquaporin</fullName>
    </recommendedName>
</protein>
<dbReference type="GO" id="GO:0005886">
    <property type="term" value="C:plasma membrane"/>
    <property type="evidence" value="ECO:0007669"/>
    <property type="project" value="TreeGrafter"/>
</dbReference>
<dbReference type="InterPro" id="IPR022357">
    <property type="entry name" value="MIP_CS"/>
</dbReference>
<evidence type="ECO:0000313" key="10">
    <source>
        <dbReference type="Proteomes" id="UP000774326"/>
    </source>
</evidence>